<name>A0A1W6MR74_9HYPH</name>
<dbReference type="AlphaFoldDB" id="A0A1W6MR74"/>
<dbReference type="SUPFAM" id="SSF51182">
    <property type="entry name" value="RmlC-like cupins"/>
    <property type="match status" value="1"/>
</dbReference>
<dbReference type="EMBL" id="CP019948">
    <property type="protein sequence ID" value="ARN79989.1"/>
    <property type="molecule type" value="Genomic_DNA"/>
</dbReference>
<dbReference type="Pfam" id="PF07883">
    <property type="entry name" value="Cupin_2"/>
    <property type="match status" value="1"/>
</dbReference>
<keyword evidence="3" id="KW-1185">Reference proteome</keyword>
<feature type="domain" description="Cupin type-2" evidence="1">
    <location>
        <begin position="54"/>
        <end position="121"/>
    </location>
</feature>
<evidence type="ECO:0000313" key="3">
    <source>
        <dbReference type="Proteomes" id="UP000193978"/>
    </source>
</evidence>
<protein>
    <submittedName>
        <fullName evidence="2">Cupin</fullName>
    </submittedName>
</protein>
<organism evidence="2 3">
    <name type="scientific">Methylocystis bryophila</name>
    <dbReference type="NCBI Taxonomy" id="655015"/>
    <lineage>
        <taxon>Bacteria</taxon>
        <taxon>Pseudomonadati</taxon>
        <taxon>Pseudomonadota</taxon>
        <taxon>Alphaproteobacteria</taxon>
        <taxon>Hyphomicrobiales</taxon>
        <taxon>Methylocystaceae</taxon>
        <taxon>Methylocystis</taxon>
    </lineage>
</organism>
<evidence type="ECO:0000313" key="2">
    <source>
        <dbReference type="EMBL" id="ARN79989.1"/>
    </source>
</evidence>
<accession>A0A1W6MR74</accession>
<reference evidence="2 3" key="1">
    <citation type="submission" date="2017-02" db="EMBL/GenBank/DDBJ databases">
        <authorList>
            <person name="Peterson S.W."/>
        </authorList>
    </citation>
    <scope>NUCLEOTIDE SEQUENCE [LARGE SCALE GENOMIC DNA]</scope>
    <source>
        <strain evidence="2 3">S285</strain>
    </source>
</reference>
<evidence type="ECO:0000259" key="1">
    <source>
        <dbReference type="Pfam" id="PF07883"/>
    </source>
</evidence>
<dbReference type="CDD" id="cd02222">
    <property type="entry name" value="cupin_TM1459-like"/>
    <property type="match status" value="1"/>
</dbReference>
<gene>
    <name evidence="2" type="ORF">B1812_01620</name>
</gene>
<sequence>MSGGGEDVLRKAESGFRWSGVDLLAYKEEGSAPFKSISRQTLFGGEGLEGELRYFEIEASGHSTLESHQHRHAVMILRGRGQCLVGDKILALAPHDLVAIAPWTWHQFRANAGETLGFLCLVNRERDKPQLPSEADLARLRADPAIAAFLDGD</sequence>
<dbReference type="OrthoDB" id="1551122at2"/>
<dbReference type="InterPro" id="IPR011051">
    <property type="entry name" value="RmlC_Cupin_sf"/>
</dbReference>
<dbReference type="RefSeq" id="WP_085770044.1">
    <property type="nucleotide sequence ID" value="NZ_AP027149.1"/>
</dbReference>
<dbReference type="InterPro" id="IPR014710">
    <property type="entry name" value="RmlC-like_jellyroll"/>
</dbReference>
<dbReference type="InterPro" id="IPR013096">
    <property type="entry name" value="Cupin_2"/>
</dbReference>
<proteinExistence type="predicted"/>
<dbReference type="STRING" id="655015.B1812_01620"/>
<dbReference type="KEGG" id="mbry:B1812_01620"/>
<dbReference type="Proteomes" id="UP000193978">
    <property type="component" value="Chromosome"/>
</dbReference>
<dbReference type="Gene3D" id="2.60.120.10">
    <property type="entry name" value="Jelly Rolls"/>
    <property type="match status" value="1"/>
</dbReference>